<organism evidence="13 14">
    <name type="scientific">Pseudomonas indica</name>
    <dbReference type="NCBI Taxonomy" id="137658"/>
    <lineage>
        <taxon>Bacteria</taxon>
        <taxon>Pseudomonadati</taxon>
        <taxon>Pseudomonadota</taxon>
        <taxon>Gammaproteobacteria</taxon>
        <taxon>Pseudomonadales</taxon>
        <taxon>Pseudomonadaceae</taxon>
        <taxon>Pseudomonas</taxon>
    </lineage>
</organism>
<keyword evidence="3 8" id="KW-0597">Phosphoprotein</keyword>
<evidence type="ECO:0000313" key="14">
    <source>
        <dbReference type="Proteomes" id="UP000198706"/>
    </source>
</evidence>
<dbReference type="PROSITE" id="PS50110">
    <property type="entry name" value="RESPONSE_REGULATORY"/>
    <property type="match status" value="1"/>
</dbReference>
<evidence type="ECO:0000256" key="9">
    <source>
        <dbReference type="PROSITE-ProRule" id="PRU01091"/>
    </source>
</evidence>
<dbReference type="Gene3D" id="1.10.10.10">
    <property type="entry name" value="Winged helix-like DNA-binding domain superfamily/Winged helix DNA-binding domain"/>
    <property type="match status" value="1"/>
</dbReference>
<dbReference type="Gene3D" id="3.40.50.2300">
    <property type="match status" value="1"/>
</dbReference>
<proteinExistence type="predicted"/>
<dbReference type="GO" id="GO:0005829">
    <property type="term" value="C:cytosol"/>
    <property type="evidence" value="ECO:0007669"/>
    <property type="project" value="TreeGrafter"/>
</dbReference>
<evidence type="ECO:0000256" key="3">
    <source>
        <dbReference type="ARBA" id="ARBA00022553"/>
    </source>
</evidence>
<feature type="DNA-binding region" description="OmpR/PhoB-type" evidence="9">
    <location>
        <begin position="175"/>
        <end position="275"/>
    </location>
</feature>
<dbReference type="InterPro" id="IPR039420">
    <property type="entry name" value="WalR-like"/>
</dbReference>
<dbReference type="GO" id="GO:0032993">
    <property type="term" value="C:protein-DNA complex"/>
    <property type="evidence" value="ECO:0007669"/>
    <property type="project" value="TreeGrafter"/>
</dbReference>
<dbReference type="Pfam" id="PF00072">
    <property type="entry name" value="Response_reg"/>
    <property type="match status" value="1"/>
</dbReference>
<evidence type="ECO:0000256" key="10">
    <source>
        <dbReference type="SAM" id="MobiDB-lite"/>
    </source>
</evidence>
<evidence type="ECO:0000259" key="11">
    <source>
        <dbReference type="PROSITE" id="PS50110"/>
    </source>
</evidence>
<dbReference type="PANTHER" id="PTHR48111">
    <property type="entry name" value="REGULATOR OF RPOS"/>
    <property type="match status" value="1"/>
</dbReference>
<keyword evidence="7" id="KW-0804">Transcription</keyword>
<dbReference type="InterPro" id="IPR036388">
    <property type="entry name" value="WH-like_DNA-bd_sf"/>
</dbReference>
<evidence type="ECO:0000256" key="6">
    <source>
        <dbReference type="ARBA" id="ARBA00023125"/>
    </source>
</evidence>
<feature type="domain" description="OmpR/PhoB-type" evidence="12">
    <location>
        <begin position="175"/>
        <end position="275"/>
    </location>
</feature>
<dbReference type="PROSITE" id="PS51755">
    <property type="entry name" value="OMPR_PHOB"/>
    <property type="match status" value="1"/>
</dbReference>
<dbReference type="InterPro" id="IPR011006">
    <property type="entry name" value="CheY-like_superfamily"/>
</dbReference>
<evidence type="ECO:0000259" key="12">
    <source>
        <dbReference type="PROSITE" id="PS51755"/>
    </source>
</evidence>
<comment type="subcellular location">
    <subcellularLocation>
        <location evidence="1">Cytoplasm</location>
    </subcellularLocation>
</comment>
<accession>A0A1G8XGU1</accession>
<name>A0A1G8XGU1_9PSED</name>
<dbReference type="GO" id="GO:0006355">
    <property type="term" value="P:regulation of DNA-templated transcription"/>
    <property type="evidence" value="ECO:0007669"/>
    <property type="project" value="InterPro"/>
</dbReference>
<gene>
    <name evidence="13" type="ORF">SAMN05216186_103158</name>
</gene>
<dbReference type="InterPro" id="IPR001789">
    <property type="entry name" value="Sig_transdc_resp-reg_receiver"/>
</dbReference>
<reference evidence="13 14" key="1">
    <citation type="submission" date="2016-10" db="EMBL/GenBank/DDBJ databases">
        <authorList>
            <person name="de Groot N.N."/>
        </authorList>
    </citation>
    <scope>NUCLEOTIDE SEQUENCE [LARGE SCALE GENOMIC DNA]</scope>
    <source>
        <strain evidence="13 14">JCM 21544</strain>
    </source>
</reference>
<dbReference type="CDD" id="cd00383">
    <property type="entry name" value="trans_reg_C"/>
    <property type="match status" value="1"/>
</dbReference>
<keyword evidence="4" id="KW-0902">Two-component regulatory system</keyword>
<evidence type="ECO:0000256" key="2">
    <source>
        <dbReference type="ARBA" id="ARBA00022490"/>
    </source>
</evidence>
<sequence length="279" mass="31953">MSGDEPGARRHRFPAASPWQDFMQYKPQSPGDMPTDPTTDSRRWNVRALLVDDDQPIRELLCDYLGRFNILAHGVSNGDGMRQALANKRFDVVVLDLMLPGEDGLSLCRWLRAESDIPILMLTARCEPTDRIIGLELGADDYMAKPFEPRELVARIQTILRRVRDERAPAQPEPRNSLRFDGWRLDGVLRQLQSAEGLVVPLSNAEFRLLWVFLERPRRVLSREQLLDAARGRAIEAFDRSIDLLVSRLRQKLGDDPRAPRLIKTVRGEGYLFDARDIE</sequence>
<dbReference type="GO" id="GO:0000156">
    <property type="term" value="F:phosphorelay response regulator activity"/>
    <property type="evidence" value="ECO:0007669"/>
    <property type="project" value="TreeGrafter"/>
</dbReference>
<dbReference type="PANTHER" id="PTHR48111:SF4">
    <property type="entry name" value="DNA-BINDING DUAL TRANSCRIPTIONAL REGULATOR OMPR"/>
    <property type="match status" value="1"/>
</dbReference>
<dbReference type="Pfam" id="PF00486">
    <property type="entry name" value="Trans_reg_C"/>
    <property type="match status" value="1"/>
</dbReference>
<evidence type="ECO:0000256" key="4">
    <source>
        <dbReference type="ARBA" id="ARBA00023012"/>
    </source>
</evidence>
<keyword evidence="14" id="KW-1185">Reference proteome</keyword>
<evidence type="ECO:0000256" key="8">
    <source>
        <dbReference type="PROSITE-ProRule" id="PRU00169"/>
    </source>
</evidence>
<feature type="domain" description="Response regulatory" evidence="11">
    <location>
        <begin position="47"/>
        <end position="160"/>
    </location>
</feature>
<evidence type="ECO:0000256" key="7">
    <source>
        <dbReference type="ARBA" id="ARBA00023163"/>
    </source>
</evidence>
<evidence type="ECO:0000256" key="1">
    <source>
        <dbReference type="ARBA" id="ARBA00004496"/>
    </source>
</evidence>
<dbReference type="FunFam" id="1.10.10.10:FF:000099">
    <property type="entry name" value="Two-component system response regulator TorR"/>
    <property type="match status" value="1"/>
</dbReference>
<dbReference type="STRING" id="137658.SAMN05216186_103158"/>
<feature type="region of interest" description="Disordered" evidence="10">
    <location>
        <begin position="1"/>
        <end position="40"/>
    </location>
</feature>
<keyword evidence="2" id="KW-0963">Cytoplasm</keyword>
<dbReference type="Gene3D" id="6.10.250.690">
    <property type="match status" value="1"/>
</dbReference>
<dbReference type="EMBL" id="FNFD01000003">
    <property type="protein sequence ID" value="SDJ88960.1"/>
    <property type="molecule type" value="Genomic_DNA"/>
</dbReference>
<dbReference type="SMART" id="SM00862">
    <property type="entry name" value="Trans_reg_C"/>
    <property type="match status" value="1"/>
</dbReference>
<dbReference type="SUPFAM" id="SSF52172">
    <property type="entry name" value="CheY-like"/>
    <property type="match status" value="1"/>
</dbReference>
<feature type="modified residue" description="4-aspartylphosphate" evidence="8">
    <location>
        <position position="96"/>
    </location>
</feature>
<dbReference type="InterPro" id="IPR001867">
    <property type="entry name" value="OmpR/PhoB-type_DNA-bd"/>
</dbReference>
<keyword evidence="6 9" id="KW-0238">DNA-binding</keyword>
<evidence type="ECO:0000256" key="5">
    <source>
        <dbReference type="ARBA" id="ARBA00023015"/>
    </source>
</evidence>
<dbReference type="InterPro" id="IPR016032">
    <property type="entry name" value="Sig_transdc_resp-reg_C-effctor"/>
</dbReference>
<dbReference type="FunFam" id="3.40.50.2300:FF:000001">
    <property type="entry name" value="DNA-binding response regulator PhoB"/>
    <property type="match status" value="1"/>
</dbReference>
<dbReference type="AlphaFoldDB" id="A0A1G8XGU1"/>
<keyword evidence="5" id="KW-0805">Transcription regulation</keyword>
<protein>
    <submittedName>
        <fullName evidence="13">DNA-binding response regulator, OmpR family, contains REC and winged-helix (WHTH) domain</fullName>
    </submittedName>
</protein>
<dbReference type="Proteomes" id="UP000198706">
    <property type="component" value="Unassembled WGS sequence"/>
</dbReference>
<dbReference type="SMART" id="SM00448">
    <property type="entry name" value="REC"/>
    <property type="match status" value="1"/>
</dbReference>
<dbReference type="GO" id="GO:0000976">
    <property type="term" value="F:transcription cis-regulatory region binding"/>
    <property type="evidence" value="ECO:0007669"/>
    <property type="project" value="TreeGrafter"/>
</dbReference>
<evidence type="ECO:0000313" key="13">
    <source>
        <dbReference type="EMBL" id="SDJ88960.1"/>
    </source>
</evidence>
<dbReference type="SUPFAM" id="SSF46894">
    <property type="entry name" value="C-terminal effector domain of the bipartite response regulators"/>
    <property type="match status" value="1"/>
</dbReference>